<dbReference type="AlphaFoldDB" id="A0A165LC51"/>
<proteinExistence type="predicted"/>
<dbReference type="EMBL" id="KV429136">
    <property type="protein sequence ID" value="KZT64225.1"/>
    <property type="molecule type" value="Genomic_DNA"/>
</dbReference>
<dbReference type="Proteomes" id="UP000076727">
    <property type="component" value="Unassembled WGS sequence"/>
</dbReference>
<evidence type="ECO:0008006" key="4">
    <source>
        <dbReference type="Google" id="ProtNLM"/>
    </source>
</evidence>
<reference evidence="2 3" key="1">
    <citation type="journal article" date="2016" name="Mol. Biol. Evol.">
        <title>Comparative Genomics of Early-Diverging Mushroom-Forming Fungi Provides Insights into the Origins of Lignocellulose Decay Capabilities.</title>
        <authorList>
            <person name="Nagy L.G."/>
            <person name="Riley R."/>
            <person name="Tritt A."/>
            <person name="Adam C."/>
            <person name="Daum C."/>
            <person name="Floudas D."/>
            <person name="Sun H."/>
            <person name="Yadav J.S."/>
            <person name="Pangilinan J."/>
            <person name="Larsson K.H."/>
            <person name="Matsuura K."/>
            <person name="Barry K."/>
            <person name="Labutti K."/>
            <person name="Kuo R."/>
            <person name="Ohm R.A."/>
            <person name="Bhattacharya S.S."/>
            <person name="Shirouzu T."/>
            <person name="Yoshinaga Y."/>
            <person name="Martin F.M."/>
            <person name="Grigoriev I.V."/>
            <person name="Hibbett D.S."/>
        </authorList>
    </citation>
    <scope>NUCLEOTIDE SEQUENCE [LARGE SCALE GENOMIC DNA]</scope>
    <source>
        <strain evidence="2 3">L-15889</strain>
    </source>
</reference>
<feature type="compositionally biased region" description="Pro residues" evidence="1">
    <location>
        <begin position="1"/>
        <end position="10"/>
    </location>
</feature>
<accession>A0A165LC51</accession>
<sequence>MDAPKPYPPPDHLHAMSSDSSGPLRRRRIVSRQWLRDPGGELLPRPPPVGTRPPNGLVWGHSCEDFMWIQRVPNVNVLTVWSRSMIKEFGENYDESEFDAPEPRPRVRRPWPVLRIARDALNTSVPPLGAYDDGSDHEDDDQSAVRRWRVRADDPKTGEAREDKILNRFVVEGLADALMPNDGKNPVISPLKRPYAALWKPELREQYAAARGLGALSNFTLVRKPGSKDGRGELLDGTGLMAIIVDEAGDCYSAGTPRLLVMDGDRDLFVRHDPSPVIFVDRRTKPASEEATTEKAPEGSAETPGRPPEGSSEDVAGMPDEAAPVPTEKNETEGDTEAQLEPKTPPGDGERDTAGESSTATEGTQALQELAGSSIPPSTNKGEARSIVIGLIDSDSESEGGEGVAENGDHDNADADDVEPEEEDPAKYLDDNGQFDRMVLASLPKLEEFIPEEYFPDALMVIRTGGHPKKYKRILPKFERDGLQGAPERLATLYFNGPTLGEGHHSTVRRAPLKLPAPLSAYGRHRMVTVAAKRSFGNISARKFLRHEAGIFSLFPRHLQEEYCGYNLVTPIRYPVPVGAVVPKFYGYYVPVEDDGSVCDHTYEEYDEEDMRSVEGFSPLLLTEECGEPIVPRKFSVDDRSECYSLMCRLQLARFSQGSMYVRNILWQPGPLWKPPRERSRATPSFRIIDFGRAVFWDELVAKVRGARNRQRKSKEWGDQVNLDRKRFERELLIEDWDY</sequence>
<dbReference type="STRING" id="1314783.A0A165LC51"/>
<feature type="region of interest" description="Disordered" evidence="1">
    <location>
        <begin position="394"/>
        <end position="432"/>
    </location>
</feature>
<gene>
    <name evidence="2" type="ORF">DAEQUDRAFT_732892</name>
</gene>
<feature type="region of interest" description="Disordered" evidence="1">
    <location>
        <begin position="1"/>
        <end position="24"/>
    </location>
</feature>
<evidence type="ECO:0000313" key="3">
    <source>
        <dbReference type="Proteomes" id="UP000076727"/>
    </source>
</evidence>
<feature type="compositionally biased region" description="Basic and acidic residues" evidence="1">
    <location>
        <begin position="280"/>
        <end position="297"/>
    </location>
</feature>
<organism evidence="2 3">
    <name type="scientific">Daedalea quercina L-15889</name>
    <dbReference type="NCBI Taxonomy" id="1314783"/>
    <lineage>
        <taxon>Eukaryota</taxon>
        <taxon>Fungi</taxon>
        <taxon>Dikarya</taxon>
        <taxon>Basidiomycota</taxon>
        <taxon>Agaricomycotina</taxon>
        <taxon>Agaricomycetes</taxon>
        <taxon>Polyporales</taxon>
        <taxon>Fomitopsis</taxon>
    </lineage>
</organism>
<name>A0A165LC51_9APHY</name>
<protein>
    <recommendedName>
        <fullName evidence="4">Protein kinase domain-containing protein</fullName>
    </recommendedName>
</protein>
<feature type="region of interest" description="Disordered" evidence="1">
    <location>
        <begin position="280"/>
        <end position="365"/>
    </location>
</feature>
<keyword evidence="3" id="KW-1185">Reference proteome</keyword>
<dbReference type="OrthoDB" id="5327923at2759"/>
<evidence type="ECO:0000313" key="2">
    <source>
        <dbReference type="EMBL" id="KZT64225.1"/>
    </source>
</evidence>
<feature type="compositionally biased region" description="Polar residues" evidence="1">
    <location>
        <begin position="355"/>
        <end position="365"/>
    </location>
</feature>
<evidence type="ECO:0000256" key="1">
    <source>
        <dbReference type="SAM" id="MobiDB-lite"/>
    </source>
</evidence>
<feature type="compositionally biased region" description="Acidic residues" evidence="1">
    <location>
        <begin position="414"/>
        <end position="424"/>
    </location>
</feature>